<feature type="signal peptide" evidence="1">
    <location>
        <begin position="1"/>
        <end position="22"/>
    </location>
</feature>
<keyword evidence="3" id="KW-1185">Reference proteome</keyword>
<accession>A0ABY4X683</accession>
<sequence>MPGIKKLTVAAAMLALAAPALAVDKPDPKGEAELAKLLQGRVAGKPVRCINASDTGNSQIIDHTAIVYRVGRTLYVNRPRGGANFLDWNNILVTKIWGSGLCSIDPVQLVDRTTRMQSGFLTLGDFVPYTKPDAPKAH</sequence>
<gene>
    <name evidence="2" type="ORF">LHA26_13950</name>
</gene>
<name>A0ABY4X683_9SPHN</name>
<reference evidence="2" key="1">
    <citation type="journal article" date="2022" name="Toxins">
        <title>Genomic Analysis of Sphingopyxis sp. USTB-05 for Biodegrading Cyanobacterial Hepatotoxins.</title>
        <authorList>
            <person name="Liu C."/>
            <person name="Xu Q."/>
            <person name="Zhao Z."/>
            <person name="Zhang H."/>
            <person name="Liu X."/>
            <person name="Yin C."/>
            <person name="Liu Y."/>
            <person name="Yan H."/>
        </authorList>
    </citation>
    <scope>NUCLEOTIDE SEQUENCE</scope>
    <source>
        <strain evidence="2">NBD5</strain>
    </source>
</reference>
<organism evidence="2 3">
    <name type="scientific">Sphingomonas morindae</name>
    <dbReference type="NCBI Taxonomy" id="1541170"/>
    <lineage>
        <taxon>Bacteria</taxon>
        <taxon>Pseudomonadati</taxon>
        <taxon>Pseudomonadota</taxon>
        <taxon>Alphaproteobacteria</taxon>
        <taxon>Sphingomonadales</taxon>
        <taxon>Sphingomonadaceae</taxon>
        <taxon>Sphingomonas</taxon>
    </lineage>
</organism>
<keyword evidence="1" id="KW-0732">Signal</keyword>
<evidence type="ECO:0000256" key="1">
    <source>
        <dbReference type="SAM" id="SignalP"/>
    </source>
</evidence>
<evidence type="ECO:0000313" key="3">
    <source>
        <dbReference type="Proteomes" id="UP001056937"/>
    </source>
</evidence>
<proteinExistence type="predicted"/>
<protein>
    <submittedName>
        <fullName evidence="2">Uncharacterized protein</fullName>
    </submittedName>
</protein>
<dbReference type="Proteomes" id="UP001056937">
    <property type="component" value="Chromosome 1"/>
</dbReference>
<dbReference type="RefSeq" id="WP_252166195.1">
    <property type="nucleotide sequence ID" value="NZ_CP084930.1"/>
</dbReference>
<feature type="chain" id="PRO_5047233415" evidence="1">
    <location>
        <begin position="23"/>
        <end position="138"/>
    </location>
</feature>
<evidence type="ECO:0000313" key="2">
    <source>
        <dbReference type="EMBL" id="USI72386.1"/>
    </source>
</evidence>
<dbReference type="EMBL" id="CP084930">
    <property type="protein sequence ID" value="USI72386.1"/>
    <property type="molecule type" value="Genomic_DNA"/>
</dbReference>